<dbReference type="GO" id="GO:0008705">
    <property type="term" value="F:methionine synthase activity"/>
    <property type="evidence" value="ECO:0007669"/>
    <property type="project" value="UniProtKB-EC"/>
</dbReference>
<dbReference type="EC" id="2.1.1.13" evidence="1"/>
<protein>
    <submittedName>
        <fullName evidence="1">Vitamin B12-dependent methionine synthase MetH</fullName>
        <ecNumber evidence="1">2.1.1.13</ecNumber>
    </submittedName>
</protein>
<dbReference type="GO" id="GO:0032259">
    <property type="term" value="P:methylation"/>
    <property type="evidence" value="ECO:0007669"/>
    <property type="project" value="UniProtKB-KW"/>
</dbReference>
<keyword evidence="1" id="KW-0808">Transferase</keyword>
<dbReference type="EMBL" id="FMJE01000005">
    <property type="protein sequence ID" value="SCM82267.1"/>
    <property type="molecule type" value="Genomic_DNA"/>
</dbReference>
<dbReference type="InterPro" id="IPR037010">
    <property type="entry name" value="VitB12-dep_Met_synth_activ_sf"/>
</dbReference>
<organism evidence="1">
    <name type="scientific">uncultured Sporomusa sp</name>
    <dbReference type="NCBI Taxonomy" id="307249"/>
    <lineage>
        <taxon>Bacteria</taxon>
        <taxon>Bacillati</taxon>
        <taxon>Bacillota</taxon>
        <taxon>Negativicutes</taxon>
        <taxon>Selenomonadales</taxon>
        <taxon>Sporomusaceae</taxon>
        <taxon>Sporomusa</taxon>
        <taxon>environmental samples</taxon>
    </lineage>
</organism>
<keyword evidence="1" id="KW-0489">Methyltransferase</keyword>
<dbReference type="SUPFAM" id="SSF56507">
    <property type="entry name" value="Methionine synthase activation domain-like"/>
    <property type="match status" value="1"/>
</dbReference>
<dbReference type="RefSeq" id="WP_288184973.1">
    <property type="nucleotide sequence ID" value="NZ_LT608335.1"/>
</dbReference>
<reference evidence="1" key="1">
    <citation type="submission" date="2016-08" db="EMBL/GenBank/DDBJ databases">
        <authorList>
            <person name="Seilhamer J.J."/>
        </authorList>
    </citation>
    <scope>NUCLEOTIDE SEQUENCE</scope>
    <source>
        <strain evidence="1">86</strain>
    </source>
</reference>
<sequence>MPMYHPRLTTIDPAETKRYAGLGSKSDFSAALLAEACTQGQLLAIPKGVWQVYVYDQEEHTILSPDPLVLTADSVIKHLHGASQVAVMAVTIGLPLEQEVSNLFSQNQYTLALLLDAAGTTAVETACDAVCTVIGQHAGRSGLTAGRRFSPGYGGWSVEVQPEILKLATGASIELSVTDTKMLVPRKSVTAIVGLYPYHQTVNLSHQQELACDKCGQAGCHARKETISK</sequence>
<evidence type="ECO:0000313" key="1">
    <source>
        <dbReference type="EMBL" id="SCM82267.1"/>
    </source>
</evidence>
<gene>
    <name evidence="1" type="primary">metH</name>
    <name evidence="1" type="ORF">KL86SPO_50038</name>
</gene>
<accession>A0A212LXS1</accession>
<proteinExistence type="predicted"/>
<dbReference type="Gene3D" id="3.40.109.40">
    <property type="match status" value="1"/>
</dbReference>
<dbReference type="AlphaFoldDB" id="A0A212LXS1"/>
<name>A0A212LXS1_9FIRM</name>